<sequence length="158" mass="16472">MASYTVTEPHPTVPKNSYMHSGRGGAGNMFRAPTNTTPSTGVPTHPVSAPQPTGRFYSGRGGAGNAHAASERPTLSFDEEYARADAREKASTMGHVGRGGAGNVFASVSTNAHKERKHSNASSASTSSRRDSSSTDNSSIRSGFFGRLSSHLSIGGHH</sequence>
<gene>
    <name evidence="2" type="ORF">UCRPA7_1883</name>
</gene>
<dbReference type="HOGENOM" id="CLU_101051_1_0_1"/>
<dbReference type="EMBL" id="KB932912">
    <property type="protein sequence ID" value="EOO02620.1"/>
    <property type="molecule type" value="Genomic_DNA"/>
</dbReference>
<dbReference type="InterPro" id="IPR022024">
    <property type="entry name" value="DUF3602"/>
</dbReference>
<feature type="compositionally biased region" description="Polar residues" evidence="1">
    <location>
        <begin position="33"/>
        <end position="42"/>
    </location>
</feature>
<feature type="compositionally biased region" description="Basic and acidic residues" evidence="1">
    <location>
        <begin position="80"/>
        <end position="90"/>
    </location>
</feature>
<dbReference type="Pfam" id="PF12223">
    <property type="entry name" value="DUF3602"/>
    <property type="match status" value="1"/>
</dbReference>
<dbReference type="RefSeq" id="XP_007912653.1">
    <property type="nucleotide sequence ID" value="XM_007914462.1"/>
</dbReference>
<reference evidence="3" key="1">
    <citation type="journal article" date="2013" name="Genome Announc.">
        <title>Draft genome sequence of the ascomycete Phaeoacremonium aleophilum strain UCR-PA7, a causal agent of the esca disease complex in grapevines.</title>
        <authorList>
            <person name="Blanco-Ulate B."/>
            <person name="Rolshausen P."/>
            <person name="Cantu D."/>
        </authorList>
    </citation>
    <scope>NUCLEOTIDE SEQUENCE [LARGE SCALE GENOMIC DNA]</scope>
    <source>
        <strain evidence="3">UCR-PA7</strain>
    </source>
</reference>
<protein>
    <submittedName>
        <fullName evidence="2">Uncharacterized protein</fullName>
    </submittedName>
</protein>
<accession>R8BTM3</accession>
<feature type="region of interest" description="Disordered" evidence="1">
    <location>
        <begin position="1"/>
        <end position="143"/>
    </location>
</feature>
<dbReference type="OrthoDB" id="5424462at2759"/>
<dbReference type="KEGG" id="tmn:UCRPA7_1883"/>
<name>R8BTM3_PHAM7</name>
<dbReference type="Proteomes" id="UP000014074">
    <property type="component" value="Unassembled WGS sequence"/>
</dbReference>
<dbReference type="PANTHER" id="PTHR34693:SF2">
    <property type="entry name" value="DUF3602 DOMAIN-CONTAINING PROTEIN"/>
    <property type="match status" value="1"/>
</dbReference>
<dbReference type="eggNOG" id="ENOG502S8NN">
    <property type="taxonomic scope" value="Eukaryota"/>
</dbReference>
<keyword evidence="3" id="KW-1185">Reference proteome</keyword>
<dbReference type="PANTHER" id="PTHR34693">
    <property type="entry name" value="PROTEIN PAR32"/>
    <property type="match status" value="1"/>
</dbReference>
<evidence type="ECO:0000313" key="3">
    <source>
        <dbReference type="Proteomes" id="UP000014074"/>
    </source>
</evidence>
<organism evidence="2 3">
    <name type="scientific">Phaeoacremonium minimum (strain UCR-PA7)</name>
    <name type="common">Esca disease fungus</name>
    <name type="synonym">Togninia minima</name>
    <dbReference type="NCBI Taxonomy" id="1286976"/>
    <lineage>
        <taxon>Eukaryota</taxon>
        <taxon>Fungi</taxon>
        <taxon>Dikarya</taxon>
        <taxon>Ascomycota</taxon>
        <taxon>Pezizomycotina</taxon>
        <taxon>Sordariomycetes</taxon>
        <taxon>Sordariomycetidae</taxon>
        <taxon>Togniniales</taxon>
        <taxon>Togniniaceae</taxon>
        <taxon>Phaeoacremonium</taxon>
    </lineage>
</organism>
<evidence type="ECO:0000313" key="2">
    <source>
        <dbReference type="EMBL" id="EOO02620.1"/>
    </source>
</evidence>
<dbReference type="GeneID" id="19322078"/>
<dbReference type="AlphaFoldDB" id="R8BTM3"/>
<dbReference type="InterPro" id="IPR053203">
    <property type="entry name" value="Cisplatin_resist-associated"/>
</dbReference>
<evidence type="ECO:0000256" key="1">
    <source>
        <dbReference type="SAM" id="MobiDB-lite"/>
    </source>
</evidence>
<proteinExistence type="predicted"/>